<dbReference type="RefSeq" id="XP_014155095.1">
    <property type="nucleotide sequence ID" value="XM_014299620.1"/>
</dbReference>
<keyword evidence="5" id="KW-1185">Reference proteome</keyword>
<organism evidence="4 5">
    <name type="scientific">Sphaeroforma arctica JP610</name>
    <dbReference type="NCBI Taxonomy" id="667725"/>
    <lineage>
        <taxon>Eukaryota</taxon>
        <taxon>Ichthyosporea</taxon>
        <taxon>Ichthyophonida</taxon>
        <taxon>Sphaeroforma</taxon>
    </lineage>
</organism>
<dbReference type="InterPro" id="IPR046347">
    <property type="entry name" value="bZIP_sf"/>
</dbReference>
<dbReference type="Proteomes" id="UP000054560">
    <property type="component" value="Unassembled WGS sequence"/>
</dbReference>
<keyword evidence="1" id="KW-0175">Coiled coil</keyword>
<gene>
    <name evidence="4" type="ORF">SARC_06476</name>
</gene>
<feature type="region of interest" description="Disordered" evidence="2">
    <location>
        <begin position="135"/>
        <end position="157"/>
    </location>
</feature>
<dbReference type="SUPFAM" id="SSF57959">
    <property type="entry name" value="Leucine zipper domain"/>
    <property type="match status" value="1"/>
</dbReference>
<sequence>MDLHIESMPSLYPQINASGLAVDPFQIAPTFPWLNNNDMSEQSGSSHVSAENTSTPTTNVLRNTNGTPSQNGMLLNSPAVPPMMPPGVPVHNMSLALLTAAAMNHPSDSANMLAGRMKLPLPSKEMSVAIVSAQKAQQEPVDPEQAKKDRNSAATARFRKKRREELLEMEQKAVEAAQKEVGLQANLDILLREKQSLQDEWDVLMRTPIRS</sequence>
<name>A0A0L0FZ07_9EUKA</name>
<evidence type="ECO:0000259" key="3">
    <source>
        <dbReference type="SMART" id="SM00338"/>
    </source>
</evidence>
<dbReference type="EMBL" id="KQ242059">
    <property type="protein sequence ID" value="KNC81193.1"/>
    <property type="molecule type" value="Genomic_DNA"/>
</dbReference>
<dbReference type="SMART" id="SM00338">
    <property type="entry name" value="BRLZ"/>
    <property type="match status" value="1"/>
</dbReference>
<evidence type="ECO:0000313" key="4">
    <source>
        <dbReference type="EMBL" id="KNC81193.1"/>
    </source>
</evidence>
<dbReference type="InterPro" id="IPR004827">
    <property type="entry name" value="bZIP"/>
</dbReference>
<evidence type="ECO:0000313" key="5">
    <source>
        <dbReference type="Proteomes" id="UP000054560"/>
    </source>
</evidence>
<feature type="coiled-coil region" evidence="1">
    <location>
        <begin position="159"/>
        <end position="200"/>
    </location>
</feature>
<proteinExistence type="predicted"/>
<evidence type="ECO:0000256" key="2">
    <source>
        <dbReference type="SAM" id="MobiDB-lite"/>
    </source>
</evidence>
<dbReference type="GO" id="GO:0003700">
    <property type="term" value="F:DNA-binding transcription factor activity"/>
    <property type="evidence" value="ECO:0007669"/>
    <property type="project" value="InterPro"/>
</dbReference>
<protein>
    <recommendedName>
        <fullName evidence="3">BZIP domain-containing protein</fullName>
    </recommendedName>
</protein>
<accession>A0A0L0FZ07</accession>
<reference evidence="4 5" key="1">
    <citation type="submission" date="2011-02" db="EMBL/GenBank/DDBJ databases">
        <title>The Genome Sequence of Sphaeroforma arctica JP610.</title>
        <authorList>
            <consortium name="The Broad Institute Genome Sequencing Platform"/>
            <person name="Russ C."/>
            <person name="Cuomo C."/>
            <person name="Young S.K."/>
            <person name="Zeng Q."/>
            <person name="Gargeya S."/>
            <person name="Alvarado L."/>
            <person name="Berlin A."/>
            <person name="Chapman S.B."/>
            <person name="Chen Z."/>
            <person name="Freedman E."/>
            <person name="Gellesch M."/>
            <person name="Goldberg J."/>
            <person name="Griggs A."/>
            <person name="Gujja S."/>
            <person name="Heilman E."/>
            <person name="Heiman D."/>
            <person name="Howarth C."/>
            <person name="Mehta T."/>
            <person name="Neiman D."/>
            <person name="Pearson M."/>
            <person name="Roberts A."/>
            <person name="Saif S."/>
            <person name="Shea T."/>
            <person name="Shenoy N."/>
            <person name="Sisk P."/>
            <person name="Stolte C."/>
            <person name="Sykes S."/>
            <person name="White J."/>
            <person name="Yandava C."/>
            <person name="Burger G."/>
            <person name="Gray M.W."/>
            <person name="Holland P.W.H."/>
            <person name="King N."/>
            <person name="Lang F.B.F."/>
            <person name="Roger A.J."/>
            <person name="Ruiz-Trillo I."/>
            <person name="Haas B."/>
            <person name="Nusbaum C."/>
            <person name="Birren B."/>
        </authorList>
    </citation>
    <scope>NUCLEOTIDE SEQUENCE [LARGE SCALE GENOMIC DNA]</scope>
    <source>
        <strain evidence="4 5">JP610</strain>
    </source>
</reference>
<dbReference type="AlphaFoldDB" id="A0A0L0FZ07"/>
<feature type="domain" description="BZIP" evidence="3">
    <location>
        <begin position="139"/>
        <end position="203"/>
    </location>
</feature>
<dbReference type="GeneID" id="25906980"/>
<feature type="region of interest" description="Disordered" evidence="2">
    <location>
        <begin position="38"/>
        <end position="60"/>
    </location>
</feature>
<evidence type="ECO:0000256" key="1">
    <source>
        <dbReference type="SAM" id="Coils"/>
    </source>
</evidence>